<evidence type="ECO:0000256" key="1">
    <source>
        <dbReference type="SAM" id="MobiDB-lite"/>
    </source>
</evidence>
<dbReference type="EMBL" id="CT868241">
    <property type="protein sequence ID" value="CAK76732.1"/>
    <property type="molecule type" value="Genomic_DNA"/>
</dbReference>
<gene>
    <name evidence="2" type="ORF">GSPATT00012284001</name>
</gene>
<accession>A0D115</accession>
<dbReference type="KEGG" id="ptm:GSPATT00012284001"/>
<sequence length="391" mass="45350">MKNFERTLPPQLSQEILYKDDQLDIGIKKLERAYSFNQALENYTNYDQGNDNVREINPTIFGNSQEISRIDGDHGSFQDLCDQVTDPLSSIKRQTLFENESVPESNLKVQSKIRSTVSDFHIYQTDLSELIKGFIGNLQSFSILIFSQCLLSAVLFIYRKSQNQTSFGTQIQVPLESQKHFINEIQSNHNIQNKTNDTAEFKTFFLQSKNAGMSLKSKSNCFKEINQGIQNYVYDIKSQTLKLKQKEPSPSKIPFIDPIIDQQKKRLLEEQKQKEGKKNQQQEQHINQKLIEQQFNLDFTKLYQQVNDAIIHQYNSNVQSPFTIQNQNFSTIPNMFQNFTNYNPLSNIPHNNQQQAPISTNFNTMSNSYPAIKNYSDQNKSKQYNTRSGRS</sequence>
<proteinExistence type="predicted"/>
<name>A0D115_PARTE</name>
<dbReference type="Proteomes" id="UP000000600">
    <property type="component" value="Unassembled WGS sequence"/>
</dbReference>
<dbReference type="InParanoid" id="A0D115"/>
<organism evidence="2 3">
    <name type="scientific">Paramecium tetraurelia</name>
    <dbReference type="NCBI Taxonomy" id="5888"/>
    <lineage>
        <taxon>Eukaryota</taxon>
        <taxon>Sar</taxon>
        <taxon>Alveolata</taxon>
        <taxon>Ciliophora</taxon>
        <taxon>Intramacronucleata</taxon>
        <taxon>Oligohymenophorea</taxon>
        <taxon>Peniculida</taxon>
        <taxon>Parameciidae</taxon>
        <taxon>Paramecium</taxon>
    </lineage>
</organism>
<feature type="region of interest" description="Disordered" evidence="1">
    <location>
        <begin position="369"/>
        <end position="391"/>
    </location>
</feature>
<dbReference type="GeneID" id="5029913"/>
<dbReference type="AlphaFoldDB" id="A0D115"/>
<reference evidence="2 3" key="1">
    <citation type="journal article" date="2006" name="Nature">
        <title>Global trends of whole-genome duplications revealed by the ciliate Paramecium tetraurelia.</title>
        <authorList>
            <consortium name="Genoscope"/>
            <person name="Aury J.-M."/>
            <person name="Jaillon O."/>
            <person name="Duret L."/>
            <person name="Noel B."/>
            <person name="Jubin C."/>
            <person name="Porcel B.M."/>
            <person name="Segurens B."/>
            <person name="Daubin V."/>
            <person name="Anthouard V."/>
            <person name="Aiach N."/>
            <person name="Arnaiz O."/>
            <person name="Billaut A."/>
            <person name="Beisson J."/>
            <person name="Blanc I."/>
            <person name="Bouhouche K."/>
            <person name="Camara F."/>
            <person name="Duharcourt S."/>
            <person name="Guigo R."/>
            <person name="Gogendeau D."/>
            <person name="Katinka M."/>
            <person name="Keller A.-M."/>
            <person name="Kissmehl R."/>
            <person name="Klotz C."/>
            <person name="Koll F."/>
            <person name="Le Moue A."/>
            <person name="Lepere C."/>
            <person name="Malinsky S."/>
            <person name="Nowacki M."/>
            <person name="Nowak J.K."/>
            <person name="Plattner H."/>
            <person name="Poulain J."/>
            <person name="Ruiz F."/>
            <person name="Serrano V."/>
            <person name="Zagulski M."/>
            <person name="Dessen P."/>
            <person name="Betermier M."/>
            <person name="Weissenbach J."/>
            <person name="Scarpelli C."/>
            <person name="Schachter V."/>
            <person name="Sperling L."/>
            <person name="Meyer E."/>
            <person name="Cohen J."/>
            <person name="Wincker P."/>
        </authorList>
    </citation>
    <scope>NUCLEOTIDE SEQUENCE [LARGE SCALE GENOMIC DNA]</scope>
    <source>
        <strain evidence="2 3">Stock d4-2</strain>
    </source>
</reference>
<dbReference type="OrthoDB" id="309536at2759"/>
<dbReference type="OMA" id="ESQKHFI"/>
<evidence type="ECO:0000313" key="2">
    <source>
        <dbReference type="EMBL" id="CAK76732.1"/>
    </source>
</evidence>
<evidence type="ECO:0008006" key="4">
    <source>
        <dbReference type="Google" id="ProtNLM"/>
    </source>
</evidence>
<dbReference type="RefSeq" id="XP_001444129.1">
    <property type="nucleotide sequence ID" value="XM_001444092.1"/>
</dbReference>
<evidence type="ECO:0000313" key="3">
    <source>
        <dbReference type="Proteomes" id="UP000000600"/>
    </source>
</evidence>
<protein>
    <recommendedName>
        <fullName evidence="4">Transmembrane protein</fullName>
    </recommendedName>
</protein>
<keyword evidence="3" id="KW-1185">Reference proteome</keyword>
<dbReference type="HOGENOM" id="CLU_706890_0_0_1"/>